<dbReference type="RefSeq" id="WP_210653276.1">
    <property type="nucleotide sequence ID" value="NZ_JAGKQQ010000001.1"/>
</dbReference>
<protein>
    <recommendedName>
        <fullName evidence="3">Gingipain domain-containing protein</fullName>
    </recommendedName>
</protein>
<sequence length="481" mass="51425">MNEDDIVLNGINGATGEYLVSPITPAQAVNIASGRPAESALTTWLRAIASVFKRPKLGLPMDVDPVNPARAGWAIVLPAGAPPELRAAVQPLIDRRKSVVPPDRCKVLEYRPGETMKKWLARHGVAPGTVAPTKVPYYVTLVGGPAEIPFDFQYLLDVEYAVGRLCFDAPEQYRRYAESVAAYETASSVKNAKEVTYWGPRHAADRSTQMSADSLIRPLMDGVPAAGDQPAEAPVATEKGFRSRCFRAADATKAKLLETLHPTTGTAPPAVLFTASHGMGWPKDDPRQRPAQGALLAQDWAGFGQVTPAHYLTAAEIEDGANVGGIVAFLFACYGAGTPATDAFLTDRGRGPVDIASAPFVAALPQRLLSHPNGAALAVLGHVERAWGYSIRPTGAGTQIGQFRDFLARIMSGEPVGHATKNFSERYAVLSTALAGALDESSKEPKLSPQEIAATWVERNDAQNYVILGDPAVKLRTDLLK</sequence>
<comment type="caution">
    <text evidence="1">The sequence shown here is derived from an EMBL/GenBank/DDBJ whole genome shotgun (WGS) entry which is preliminary data.</text>
</comment>
<organism evidence="1 2">
    <name type="scientific">Gemmata palustris</name>
    <dbReference type="NCBI Taxonomy" id="2822762"/>
    <lineage>
        <taxon>Bacteria</taxon>
        <taxon>Pseudomonadati</taxon>
        <taxon>Planctomycetota</taxon>
        <taxon>Planctomycetia</taxon>
        <taxon>Gemmatales</taxon>
        <taxon>Gemmataceae</taxon>
        <taxon>Gemmata</taxon>
    </lineage>
</organism>
<proteinExistence type="predicted"/>
<reference evidence="1 2" key="1">
    <citation type="submission" date="2021-04" db="EMBL/GenBank/DDBJ databases">
        <authorList>
            <person name="Ivanova A."/>
        </authorList>
    </citation>
    <scope>NUCLEOTIDE SEQUENCE [LARGE SCALE GENOMIC DNA]</scope>
    <source>
        <strain evidence="1 2">G18</strain>
    </source>
</reference>
<evidence type="ECO:0000313" key="2">
    <source>
        <dbReference type="Proteomes" id="UP000676565"/>
    </source>
</evidence>
<gene>
    <name evidence="1" type="ORF">J8F10_07800</name>
</gene>
<keyword evidence="2" id="KW-1185">Reference proteome</keyword>
<name>A0ABS5BQN1_9BACT</name>
<evidence type="ECO:0000313" key="1">
    <source>
        <dbReference type="EMBL" id="MBP3955183.1"/>
    </source>
</evidence>
<evidence type="ECO:0008006" key="3">
    <source>
        <dbReference type="Google" id="ProtNLM"/>
    </source>
</evidence>
<dbReference type="EMBL" id="JAGKQQ010000001">
    <property type="protein sequence ID" value="MBP3955183.1"/>
    <property type="molecule type" value="Genomic_DNA"/>
</dbReference>
<dbReference type="Proteomes" id="UP000676565">
    <property type="component" value="Unassembled WGS sequence"/>
</dbReference>
<accession>A0ABS5BQN1</accession>